<protein>
    <submittedName>
        <fullName evidence="2">Uncharacterized protein</fullName>
    </submittedName>
</protein>
<name>A0A7J8E2X3_MOLMO</name>
<evidence type="ECO:0000313" key="2">
    <source>
        <dbReference type="EMBL" id="KAF6429609.1"/>
    </source>
</evidence>
<reference evidence="2 3" key="1">
    <citation type="journal article" date="2020" name="Nature">
        <title>Six reference-quality genomes reveal evolution of bat adaptations.</title>
        <authorList>
            <person name="Jebb D."/>
            <person name="Huang Z."/>
            <person name="Pippel M."/>
            <person name="Hughes G.M."/>
            <person name="Lavrichenko K."/>
            <person name="Devanna P."/>
            <person name="Winkler S."/>
            <person name="Jermiin L.S."/>
            <person name="Skirmuntt E.C."/>
            <person name="Katzourakis A."/>
            <person name="Burkitt-Gray L."/>
            <person name="Ray D.A."/>
            <person name="Sullivan K.A.M."/>
            <person name="Roscito J.G."/>
            <person name="Kirilenko B.M."/>
            <person name="Davalos L.M."/>
            <person name="Corthals A.P."/>
            <person name="Power M.L."/>
            <person name="Jones G."/>
            <person name="Ransome R.D."/>
            <person name="Dechmann D.K.N."/>
            <person name="Locatelli A.G."/>
            <person name="Puechmaille S.J."/>
            <person name="Fedrigo O."/>
            <person name="Jarvis E.D."/>
            <person name="Hiller M."/>
            <person name="Vernes S.C."/>
            <person name="Myers E.W."/>
            <person name="Teeling E.C."/>
        </authorList>
    </citation>
    <scope>NUCLEOTIDE SEQUENCE [LARGE SCALE GENOMIC DNA]</scope>
    <source>
        <strain evidence="2">MMolMol1</strain>
        <tissue evidence="2">Muscle</tissue>
    </source>
</reference>
<organism evidence="2 3">
    <name type="scientific">Molossus molossus</name>
    <name type="common">Pallas' mastiff bat</name>
    <name type="synonym">Vespertilio molossus</name>
    <dbReference type="NCBI Taxonomy" id="27622"/>
    <lineage>
        <taxon>Eukaryota</taxon>
        <taxon>Metazoa</taxon>
        <taxon>Chordata</taxon>
        <taxon>Craniata</taxon>
        <taxon>Vertebrata</taxon>
        <taxon>Euteleostomi</taxon>
        <taxon>Mammalia</taxon>
        <taxon>Eutheria</taxon>
        <taxon>Laurasiatheria</taxon>
        <taxon>Chiroptera</taxon>
        <taxon>Yangochiroptera</taxon>
        <taxon>Molossidae</taxon>
        <taxon>Molossus</taxon>
    </lineage>
</organism>
<evidence type="ECO:0000313" key="3">
    <source>
        <dbReference type="Proteomes" id="UP000550707"/>
    </source>
</evidence>
<dbReference type="Proteomes" id="UP000550707">
    <property type="component" value="Unassembled WGS sequence"/>
</dbReference>
<evidence type="ECO:0000256" key="1">
    <source>
        <dbReference type="SAM" id="MobiDB-lite"/>
    </source>
</evidence>
<feature type="compositionally biased region" description="Pro residues" evidence="1">
    <location>
        <begin position="17"/>
        <end position="35"/>
    </location>
</feature>
<proteinExistence type="predicted"/>
<dbReference type="InParanoid" id="A0A7J8E2X3"/>
<comment type="caution">
    <text evidence="2">The sequence shown here is derived from an EMBL/GenBank/DDBJ whole genome shotgun (WGS) entry which is preliminary data.</text>
</comment>
<sequence>MPRPFRSPGEDRWHVAPVPPAAAPPPLPGLLPRLPVPPRTTSGVLHAGPSVLAPRACPCPQGARRTPSGTLVGLSKTAPGPANLFRECRCPGGRRGQDGGEGPAALPAWPHLARSFSLTKATRVSTCRGPLPFTV</sequence>
<keyword evidence="3" id="KW-1185">Reference proteome</keyword>
<feature type="region of interest" description="Disordered" evidence="1">
    <location>
        <begin position="1"/>
        <end position="35"/>
    </location>
</feature>
<dbReference type="AlphaFoldDB" id="A0A7J8E2X3"/>
<gene>
    <name evidence="2" type="ORF">HJG59_008974</name>
</gene>
<dbReference type="EMBL" id="JACASF010000015">
    <property type="protein sequence ID" value="KAF6429609.1"/>
    <property type="molecule type" value="Genomic_DNA"/>
</dbReference>
<accession>A0A7J8E2X3</accession>